<dbReference type="SMART" id="SM01017">
    <property type="entry name" value="Arrestin_C"/>
    <property type="match status" value="1"/>
</dbReference>
<dbReference type="Pfam" id="PF02752">
    <property type="entry name" value="Arrestin_C"/>
    <property type="match status" value="1"/>
</dbReference>
<sequence>MSPCKIYLENYSGTYYAGSEIRGRLECYFNDETTVRGIKVRLKCEEHNEWNGSEEYTDPLDNKHKTRNIILTGNHDILYIEQMLFGSGEVINFKVIVTNLSNSNVEDLKVKFKKTIQYKVTSPYPETKEDVDNILQFTEHGVGAHGEHIYDLQLAIPEYIDVPNFAQCDLFKVSYELEVCCEMPACTLDLDVNVWDIKMGHVQCLDSDRSGETDKLINPGFINNLPPIDGAYPPPLPGNPYPPPPEGTYPPPPGGYPPPPGGYPPPGNAYPPPGGAYPPPAGGGYPAPYPPGASNYPASPPSYPASEKPTYPGGYPTAPSSSIANAPIDDNPKAREAASSGPSAPYGPGSELRKSNCADQTGLRLLDWLRNC</sequence>
<dbReference type="SUPFAM" id="SSF81296">
    <property type="entry name" value="E set domains"/>
    <property type="match status" value="2"/>
</dbReference>
<feature type="region of interest" description="Disordered" evidence="1">
    <location>
        <begin position="288"/>
        <end position="355"/>
    </location>
</feature>
<dbReference type="OrthoDB" id="7785529at2759"/>
<name>A0A482W6J7_ASBVE</name>
<dbReference type="InterPro" id="IPR014756">
    <property type="entry name" value="Ig_E-set"/>
</dbReference>
<dbReference type="AlphaFoldDB" id="A0A482W6J7"/>
<dbReference type="InterPro" id="IPR014752">
    <property type="entry name" value="Arrestin-like_C"/>
</dbReference>
<dbReference type="EMBL" id="QDEB01025202">
    <property type="protein sequence ID" value="RZC40555.1"/>
    <property type="molecule type" value="Genomic_DNA"/>
</dbReference>
<feature type="region of interest" description="Disordered" evidence="1">
    <location>
        <begin position="228"/>
        <end position="267"/>
    </location>
</feature>
<accession>A0A482W6J7</accession>
<keyword evidence="4" id="KW-1185">Reference proteome</keyword>
<feature type="compositionally biased region" description="Low complexity" evidence="1">
    <location>
        <begin position="337"/>
        <end position="350"/>
    </location>
</feature>
<dbReference type="Proteomes" id="UP000292052">
    <property type="component" value="Unassembled WGS sequence"/>
</dbReference>
<gene>
    <name evidence="3" type="ORF">BDFB_000486</name>
</gene>
<dbReference type="Gene3D" id="2.60.40.640">
    <property type="match status" value="2"/>
</dbReference>
<feature type="compositionally biased region" description="Pro residues" evidence="1">
    <location>
        <begin position="232"/>
        <end position="267"/>
    </location>
</feature>
<feature type="domain" description="Arrestin C-terminal-like" evidence="2">
    <location>
        <begin position="74"/>
        <end position="204"/>
    </location>
</feature>
<reference evidence="3 4" key="1">
    <citation type="submission" date="2017-03" db="EMBL/GenBank/DDBJ databases">
        <title>Genome of the blue death feigning beetle - Asbolus verrucosus.</title>
        <authorList>
            <person name="Rider S.D."/>
        </authorList>
    </citation>
    <scope>NUCLEOTIDE SEQUENCE [LARGE SCALE GENOMIC DNA]</scope>
    <source>
        <strain evidence="3">Butters</strain>
        <tissue evidence="3">Head and leg muscle</tissue>
    </source>
</reference>
<organism evidence="3 4">
    <name type="scientific">Asbolus verrucosus</name>
    <name type="common">Desert ironclad beetle</name>
    <dbReference type="NCBI Taxonomy" id="1661398"/>
    <lineage>
        <taxon>Eukaryota</taxon>
        <taxon>Metazoa</taxon>
        <taxon>Ecdysozoa</taxon>
        <taxon>Arthropoda</taxon>
        <taxon>Hexapoda</taxon>
        <taxon>Insecta</taxon>
        <taxon>Pterygota</taxon>
        <taxon>Neoptera</taxon>
        <taxon>Endopterygota</taxon>
        <taxon>Coleoptera</taxon>
        <taxon>Polyphaga</taxon>
        <taxon>Cucujiformia</taxon>
        <taxon>Tenebrionidae</taxon>
        <taxon>Pimeliinae</taxon>
        <taxon>Asbolus</taxon>
    </lineage>
</organism>
<dbReference type="STRING" id="1661398.A0A482W6J7"/>
<evidence type="ECO:0000259" key="2">
    <source>
        <dbReference type="SMART" id="SM01017"/>
    </source>
</evidence>
<protein>
    <submittedName>
        <fullName evidence="3">Arrestin C domain containing protein</fullName>
    </submittedName>
</protein>
<evidence type="ECO:0000313" key="3">
    <source>
        <dbReference type="EMBL" id="RZC40555.1"/>
    </source>
</evidence>
<evidence type="ECO:0000313" key="4">
    <source>
        <dbReference type="Proteomes" id="UP000292052"/>
    </source>
</evidence>
<dbReference type="InterPro" id="IPR011022">
    <property type="entry name" value="Arrestin_C-like"/>
</dbReference>
<proteinExistence type="predicted"/>
<comment type="caution">
    <text evidence="3">The sequence shown here is derived from an EMBL/GenBank/DDBJ whole genome shotgun (WGS) entry which is preliminary data.</text>
</comment>
<evidence type="ECO:0000256" key="1">
    <source>
        <dbReference type="SAM" id="MobiDB-lite"/>
    </source>
</evidence>